<feature type="region of interest" description="Disordered" evidence="1">
    <location>
        <begin position="58"/>
        <end position="87"/>
    </location>
</feature>
<accession>A0A8X6PWV6</accession>
<dbReference type="EMBL" id="BMAW01073356">
    <property type="protein sequence ID" value="GFT87448.1"/>
    <property type="molecule type" value="Genomic_DNA"/>
</dbReference>
<name>A0A8X6PWV6_NEPPI</name>
<evidence type="ECO:0000313" key="3">
    <source>
        <dbReference type="Proteomes" id="UP000887013"/>
    </source>
</evidence>
<reference evidence="2" key="1">
    <citation type="submission" date="2020-08" db="EMBL/GenBank/DDBJ databases">
        <title>Multicomponent nature underlies the extraordinary mechanical properties of spider dragline silk.</title>
        <authorList>
            <person name="Kono N."/>
            <person name="Nakamura H."/>
            <person name="Mori M."/>
            <person name="Yoshida Y."/>
            <person name="Ohtoshi R."/>
            <person name="Malay A.D."/>
            <person name="Moran D.A.P."/>
            <person name="Tomita M."/>
            <person name="Numata K."/>
            <person name="Arakawa K."/>
        </authorList>
    </citation>
    <scope>NUCLEOTIDE SEQUENCE</scope>
</reference>
<protein>
    <submittedName>
        <fullName evidence="2">Uncharacterized protein</fullName>
    </submittedName>
</protein>
<evidence type="ECO:0000313" key="2">
    <source>
        <dbReference type="EMBL" id="GFT87448.1"/>
    </source>
</evidence>
<proteinExistence type="predicted"/>
<dbReference type="AlphaFoldDB" id="A0A8X6PWV6"/>
<evidence type="ECO:0000256" key="1">
    <source>
        <dbReference type="SAM" id="MobiDB-lite"/>
    </source>
</evidence>
<organism evidence="2 3">
    <name type="scientific">Nephila pilipes</name>
    <name type="common">Giant wood spider</name>
    <name type="synonym">Nephila maculata</name>
    <dbReference type="NCBI Taxonomy" id="299642"/>
    <lineage>
        <taxon>Eukaryota</taxon>
        <taxon>Metazoa</taxon>
        <taxon>Ecdysozoa</taxon>
        <taxon>Arthropoda</taxon>
        <taxon>Chelicerata</taxon>
        <taxon>Arachnida</taxon>
        <taxon>Araneae</taxon>
        <taxon>Araneomorphae</taxon>
        <taxon>Entelegynae</taxon>
        <taxon>Araneoidea</taxon>
        <taxon>Nephilidae</taxon>
        <taxon>Nephila</taxon>
    </lineage>
</organism>
<dbReference type="Proteomes" id="UP000887013">
    <property type="component" value="Unassembled WGS sequence"/>
</dbReference>
<gene>
    <name evidence="2" type="ORF">NPIL_184071</name>
</gene>
<keyword evidence="3" id="KW-1185">Reference proteome</keyword>
<comment type="caution">
    <text evidence="2">The sequence shown here is derived from an EMBL/GenBank/DDBJ whole genome shotgun (WGS) entry which is preliminary data.</text>
</comment>
<sequence length="87" mass="9872">MHWQGLGLIFRDPAIFDLWNMVSHPEPRTWASEMRMRVKERCNKQNIFFYGIGGLHGPGPGPNNPSGQSGLRLFLTQQAPHKSEEGL</sequence>